<proteinExistence type="predicted"/>
<dbReference type="EMBL" id="RCDA01000001">
    <property type="protein sequence ID" value="RLK50347.1"/>
    <property type="molecule type" value="Genomic_DNA"/>
</dbReference>
<sequence length="179" mass="20770">MSVGNLRITYEVDASDVIVRVSEQWDRFALDNAAPDVTAEAVLKRSIWDFVCDESTRHLYAHFMARARQGDLVQVPFRCDGPSLRRFLNMSLKGLDGGGVEFRTELIRTEPRPEQPLLKRITSHDDRLIRMCSWCKRIMCDEAWVPVEQAVVRLHLYDQEKLPAITHGMCDDCYKRLSW</sequence>
<reference evidence="1 2" key="1">
    <citation type="submission" date="2018-10" db="EMBL/GenBank/DDBJ databases">
        <title>Genomic Encyclopedia of Type Strains, Phase IV (KMG-IV): sequencing the most valuable type-strain genomes for metagenomic binning, comparative biology and taxonomic classification.</title>
        <authorList>
            <person name="Goeker M."/>
        </authorList>
    </citation>
    <scope>NUCLEOTIDE SEQUENCE [LARGE SCALE GENOMIC DNA]</scope>
    <source>
        <strain evidence="1 2">DSM 12769</strain>
    </source>
</reference>
<gene>
    <name evidence="1" type="ORF">DFR31_0243</name>
</gene>
<dbReference type="RefSeq" id="WP_121440840.1">
    <property type="nucleotide sequence ID" value="NZ_RCDA01000001.1"/>
</dbReference>
<organism evidence="1 2">
    <name type="scientific">Alkalispirillum mobile</name>
    <dbReference type="NCBI Taxonomy" id="85925"/>
    <lineage>
        <taxon>Bacteria</taxon>
        <taxon>Pseudomonadati</taxon>
        <taxon>Pseudomonadota</taxon>
        <taxon>Gammaproteobacteria</taxon>
        <taxon>Chromatiales</taxon>
        <taxon>Ectothiorhodospiraceae</taxon>
        <taxon>Alkalispirillum</taxon>
    </lineage>
</organism>
<keyword evidence="2" id="KW-1185">Reference proteome</keyword>
<evidence type="ECO:0000313" key="1">
    <source>
        <dbReference type="EMBL" id="RLK50347.1"/>
    </source>
</evidence>
<dbReference type="Proteomes" id="UP000275461">
    <property type="component" value="Unassembled WGS sequence"/>
</dbReference>
<evidence type="ECO:0000313" key="2">
    <source>
        <dbReference type="Proteomes" id="UP000275461"/>
    </source>
</evidence>
<accession>A0A498C5S8</accession>
<comment type="caution">
    <text evidence="1">The sequence shown here is derived from an EMBL/GenBank/DDBJ whole genome shotgun (WGS) entry which is preliminary data.</text>
</comment>
<dbReference type="OrthoDB" id="271452at2"/>
<dbReference type="AlphaFoldDB" id="A0A498C5S8"/>
<protein>
    <submittedName>
        <fullName evidence="1">Uncharacterized protein</fullName>
    </submittedName>
</protein>
<name>A0A498C5S8_9GAMM</name>